<evidence type="ECO:0000313" key="3">
    <source>
        <dbReference type="EMBL" id="KAF6198027.1"/>
    </source>
</evidence>
<feature type="chain" id="PRO_5043714130" evidence="2">
    <location>
        <begin position="17"/>
        <end position="149"/>
    </location>
</feature>
<dbReference type="AlphaFoldDB" id="A0A6A4ITR1"/>
<feature type="compositionally biased region" description="Pro residues" evidence="1">
    <location>
        <begin position="94"/>
        <end position="107"/>
    </location>
</feature>
<feature type="compositionally biased region" description="Acidic residues" evidence="1">
    <location>
        <begin position="120"/>
        <end position="134"/>
    </location>
</feature>
<keyword evidence="4" id="KW-1185">Reference proteome</keyword>
<dbReference type="EMBL" id="WIXP02000016">
    <property type="protein sequence ID" value="KAF6198027.1"/>
    <property type="molecule type" value="Genomic_DNA"/>
</dbReference>
<organism evidence="3 4">
    <name type="scientific">Apolygus lucorum</name>
    <name type="common">Small green plant bug</name>
    <name type="synonym">Lygocoris lucorum</name>
    <dbReference type="NCBI Taxonomy" id="248454"/>
    <lineage>
        <taxon>Eukaryota</taxon>
        <taxon>Metazoa</taxon>
        <taxon>Ecdysozoa</taxon>
        <taxon>Arthropoda</taxon>
        <taxon>Hexapoda</taxon>
        <taxon>Insecta</taxon>
        <taxon>Pterygota</taxon>
        <taxon>Neoptera</taxon>
        <taxon>Paraneoptera</taxon>
        <taxon>Hemiptera</taxon>
        <taxon>Heteroptera</taxon>
        <taxon>Panheteroptera</taxon>
        <taxon>Cimicomorpha</taxon>
        <taxon>Miridae</taxon>
        <taxon>Mirini</taxon>
        <taxon>Apolygus</taxon>
    </lineage>
</organism>
<keyword evidence="2" id="KW-0732">Signal</keyword>
<proteinExistence type="predicted"/>
<sequence>MKILVQVVLGLSCIFGEQVMPQPLMAFGAGAWYSPYNLNHDVGILPGFSNWPNQHPFFVNQPTMQSCYTVCSPILVPTVVHGSPHNVNVKPPSSLKPPALPISPPTISPGKAHIPLESDAVNDDDDDDDDESEGPEVKEGIRIPVEFYD</sequence>
<feature type="signal peptide" evidence="2">
    <location>
        <begin position="1"/>
        <end position="16"/>
    </location>
</feature>
<evidence type="ECO:0000313" key="4">
    <source>
        <dbReference type="Proteomes" id="UP000466442"/>
    </source>
</evidence>
<evidence type="ECO:0000256" key="1">
    <source>
        <dbReference type="SAM" id="MobiDB-lite"/>
    </source>
</evidence>
<reference evidence="3" key="1">
    <citation type="journal article" date="2021" name="Mol. Ecol. Resour.">
        <title>Apolygus lucorum genome provides insights into omnivorousness and mesophyll feeding.</title>
        <authorList>
            <person name="Liu Y."/>
            <person name="Liu H."/>
            <person name="Wang H."/>
            <person name="Huang T."/>
            <person name="Liu B."/>
            <person name="Yang B."/>
            <person name="Yin L."/>
            <person name="Li B."/>
            <person name="Zhang Y."/>
            <person name="Zhang S."/>
            <person name="Jiang F."/>
            <person name="Zhang X."/>
            <person name="Ren Y."/>
            <person name="Wang B."/>
            <person name="Wang S."/>
            <person name="Lu Y."/>
            <person name="Wu K."/>
            <person name="Fan W."/>
            <person name="Wang G."/>
        </authorList>
    </citation>
    <scope>NUCLEOTIDE SEQUENCE</scope>
    <source>
        <strain evidence="3">12Hb</strain>
    </source>
</reference>
<evidence type="ECO:0000256" key="2">
    <source>
        <dbReference type="SAM" id="SignalP"/>
    </source>
</evidence>
<gene>
    <name evidence="3" type="ORF">GE061_007772</name>
</gene>
<feature type="region of interest" description="Disordered" evidence="1">
    <location>
        <begin position="86"/>
        <end position="149"/>
    </location>
</feature>
<protein>
    <submittedName>
        <fullName evidence="3">Uncharacterized protein</fullName>
    </submittedName>
</protein>
<name>A0A6A4ITR1_APOLU</name>
<accession>A0A6A4ITR1</accession>
<dbReference type="Proteomes" id="UP000466442">
    <property type="component" value="Linkage Group LG16"/>
</dbReference>
<comment type="caution">
    <text evidence="3">The sequence shown here is derived from an EMBL/GenBank/DDBJ whole genome shotgun (WGS) entry which is preliminary data.</text>
</comment>